<evidence type="ECO:0000313" key="1">
    <source>
        <dbReference type="EMBL" id="GBN68916.1"/>
    </source>
</evidence>
<name>A0A4Y2R0A9_ARAVE</name>
<reference evidence="1 2" key="1">
    <citation type="journal article" date="2019" name="Sci. Rep.">
        <title>Orb-weaving spider Araneus ventricosus genome elucidates the spidroin gene catalogue.</title>
        <authorList>
            <person name="Kono N."/>
            <person name="Nakamura H."/>
            <person name="Ohtoshi R."/>
            <person name="Moran D.A.P."/>
            <person name="Shinohara A."/>
            <person name="Yoshida Y."/>
            <person name="Fujiwara M."/>
            <person name="Mori M."/>
            <person name="Tomita M."/>
            <person name="Arakawa K."/>
        </authorList>
    </citation>
    <scope>NUCLEOTIDE SEQUENCE [LARGE SCALE GENOMIC DNA]</scope>
</reference>
<dbReference type="EMBL" id="BGPR01015355">
    <property type="protein sequence ID" value="GBN68916.1"/>
    <property type="molecule type" value="Genomic_DNA"/>
</dbReference>
<comment type="caution">
    <text evidence="1">The sequence shown here is derived from an EMBL/GenBank/DDBJ whole genome shotgun (WGS) entry which is preliminary data.</text>
</comment>
<dbReference type="Proteomes" id="UP000499080">
    <property type="component" value="Unassembled WGS sequence"/>
</dbReference>
<protein>
    <submittedName>
        <fullName evidence="1">Uncharacterized protein</fullName>
    </submittedName>
</protein>
<proteinExistence type="predicted"/>
<sequence length="112" mass="13477">MVWYQSESFLYKLIKTFVERNKKLEVFIRRSGKVGGSRNFSRRVYGTYRKLASEHFWRKRDDALENLLFAELSKQEDLLPHLNVVPKLNFKANQYIEMIDWLKCDVTETQII</sequence>
<accession>A0A4Y2R0A9</accession>
<dbReference type="AlphaFoldDB" id="A0A4Y2R0A9"/>
<gene>
    <name evidence="1" type="ORF">AVEN_121764_1</name>
</gene>
<organism evidence="1 2">
    <name type="scientific">Araneus ventricosus</name>
    <name type="common">Orbweaver spider</name>
    <name type="synonym">Epeira ventricosa</name>
    <dbReference type="NCBI Taxonomy" id="182803"/>
    <lineage>
        <taxon>Eukaryota</taxon>
        <taxon>Metazoa</taxon>
        <taxon>Ecdysozoa</taxon>
        <taxon>Arthropoda</taxon>
        <taxon>Chelicerata</taxon>
        <taxon>Arachnida</taxon>
        <taxon>Araneae</taxon>
        <taxon>Araneomorphae</taxon>
        <taxon>Entelegynae</taxon>
        <taxon>Araneoidea</taxon>
        <taxon>Araneidae</taxon>
        <taxon>Araneus</taxon>
    </lineage>
</organism>
<keyword evidence="2" id="KW-1185">Reference proteome</keyword>
<evidence type="ECO:0000313" key="2">
    <source>
        <dbReference type="Proteomes" id="UP000499080"/>
    </source>
</evidence>